<keyword evidence="3" id="KW-0547">Nucleotide-binding</keyword>
<keyword evidence="8" id="KW-1185">Reference proteome</keyword>
<dbReference type="InterPro" id="IPR003439">
    <property type="entry name" value="ABC_transporter-like_ATP-bd"/>
</dbReference>
<dbReference type="PROSITE" id="PS50893">
    <property type="entry name" value="ABC_TRANSPORTER_2"/>
    <property type="match status" value="1"/>
</dbReference>
<accession>A0A318RFK7</accession>
<dbReference type="OrthoDB" id="9776369at2"/>
<dbReference type="InterPro" id="IPR052156">
    <property type="entry name" value="BCAA_Transport_ATP-bd_LivF"/>
</dbReference>
<dbReference type="InterPro" id="IPR017871">
    <property type="entry name" value="ABC_transporter-like_CS"/>
</dbReference>
<sequence>MSVLECRNFATGYVKARPCVRDVDLTVERGEITCLLGPNGAGKTTLLMALAGLLPRFAGDVTVDGHEVRSGRPRDAVRSGMVLVADDRALFRQLTVTQNLRLAVRERSRRASAIEEVVDYFPSLEKRLKIDAGRLSGGEQQMLAIGRAILQRPKVLLIDELSMGLAPVIVDEILVVLRKLARENDMAVVLVEQHVHLALEIADQAAVLVHGKIVVKESAATLKADPSRIESAYMGGDSAAV</sequence>
<comment type="caution">
    <text evidence="7">The sequence shown here is derived from an EMBL/GenBank/DDBJ whole genome shotgun (WGS) entry which is preliminary data.</text>
</comment>
<dbReference type="InterPro" id="IPR027417">
    <property type="entry name" value="P-loop_NTPase"/>
</dbReference>
<dbReference type="PROSITE" id="PS00211">
    <property type="entry name" value="ABC_TRANSPORTER_1"/>
    <property type="match status" value="1"/>
</dbReference>
<dbReference type="RefSeq" id="WP_084836726.1">
    <property type="nucleotide sequence ID" value="NZ_QJSP01000013.1"/>
</dbReference>
<evidence type="ECO:0000256" key="3">
    <source>
        <dbReference type="ARBA" id="ARBA00022741"/>
    </source>
</evidence>
<dbReference type="InterPro" id="IPR003593">
    <property type="entry name" value="AAA+_ATPase"/>
</dbReference>
<keyword evidence="5" id="KW-0029">Amino-acid transport</keyword>
<name>A0A318RFK7_WILLI</name>
<dbReference type="Pfam" id="PF00005">
    <property type="entry name" value="ABC_tran"/>
    <property type="match status" value="1"/>
</dbReference>
<dbReference type="Gene3D" id="3.40.50.300">
    <property type="entry name" value="P-loop containing nucleotide triphosphate hydrolases"/>
    <property type="match status" value="1"/>
</dbReference>
<keyword evidence="4 7" id="KW-0067">ATP-binding</keyword>
<proteinExistence type="inferred from homology"/>
<evidence type="ECO:0000256" key="2">
    <source>
        <dbReference type="ARBA" id="ARBA00022448"/>
    </source>
</evidence>
<dbReference type="EMBL" id="QJSP01000013">
    <property type="protein sequence ID" value="PYE14338.1"/>
    <property type="molecule type" value="Genomic_DNA"/>
</dbReference>
<evidence type="ECO:0000313" key="7">
    <source>
        <dbReference type="EMBL" id="PYE14338.1"/>
    </source>
</evidence>
<protein>
    <submittedName>
        <fullName evidence="7">Amino acid/amide ABC transporter ATP-binding protein 2 (HAAT family)</fullName>
    </submittedName>
</protein>
<dbReference type="CDD" id="cd03224">
    <property type="entry name" value="ABC_TM1139_LivF_branched"/>
    <property type="match status" value="1"/>
</dbReference>
<organism evidence="7 8">
    <name type="scientific">Williamsia limnetica</name>
    <dbReference type="NCBI Taxonomy" id="882452"/>
    <lineage>
        <taxon>Bacteria</taxon>
        <taxon>Bacillati</taxon>
        <taxon>Actinomycetota</taxon>
        <taxon>Actinomycetes</taxon>
        <taxon>Mycobacteriales</taxon>
        <taxon>Nocardiaceae</taxon>
        <taxon>Williamsia</taxon>
    </lineage>
</organism>
<dbReference type="SMART" id="SM00382">
    <property type="entry name" value="AAA"/>
    <property type="match status" value="1"/>
</dbReference>
<evidence type="ECO:0000313" key="8">
    <source>
        <dbReference type="Proteomes" id="UP000247591"/>
    </source>
</evidence>
<feature type="domain" description="ABC transporter" evidence="6">
    <location>
        <begin position="4"/>
        <end position="235"/>
    </location>
</feature>
<dbReference type="PANTHER" id="PTHR43820:SF4">
    <property type="entry name" value="HIGH-AFFINITY BRANCHED-CHAIN AMINO ACID TRANSPORT ATP-BINDING PROTEIN LIVF"/>
    <property type="match status" value="1"/>
</dbReference>
<dbReference type="GO" id="GO:0016887">
    <property type="term" value="F:ATP hydrolysis activity"/>
    <property type="evidence" value="ECO:0007669"/>
    <property type="project" value="InterPro"/>
</dbReference>
<evidence type="ECO:0000256" key="4">
    <source>
        <dbReference type="ARBA" id="ARBA00022840"/>
    </source>
</evidence>
<evidence type="ECO:0000256" key="1">
    <source>
        <dbReference type="ARBA" id="ARBA00005417"/>
    </source>
</evidence>
<dbReference type="GO" id="GO:0015658">
    <property type="term" value="F:branched-chain amino acid transmembrane transporter activity"/>
    <property type="evidence" value="ECO:0007669"/>
    <property type="project" value="TreeGrafter"/>
</dbReference>
<keyword evidence="2" id="KW-0813">Transport</keyword>
<dbReference type="Proteomes" id="UP000247591">
    <property type="component" value="Unassembled WGS sequence"/>
</dbReference>
<dbReference type="AlphaFoldDB" id="A0A318RFK7"/>
<dbReference type="SUPFAM" id="SSF52540">
    <property type="entry name" value="P-loop containing nucleoside triphosphate hydrolases"/>
    <property type="match status" value="1"/>
</dbReference>
<gene>
    <name evidence="7" type="ORF">DFR67_113132</name>
</gene>
<evidence type="ECO:0000256" key="5">
    <source>
        <dbReference type="ARBA" id="ARBA00022970"/>
    </source>
</evidence>
<comment type="similarity">
    <text evidence="1">Belongs to the ABC transporter superfamily.</text>
</comment>
<dbReference type="GO" id="GO:0015807">
    <property type="term" value="P:L-amino acid transport"/>
    <property type="evidence" value="ECO:0007669"/>
    <property type="project" value="TreeGrafter"/>
</dbReference>
<reference evidence="7 8" key="1">
    <citation type="submission" date="2018-06" db="EMBL/GenBank/DDBJ databases">
        <title>Genomic Encyclopedia of Type Strains, Phase IV (KMG-IV): sequencing the most valuable type-strain genomes for metagenomic binning, comparative biology and taxonomic classification.</title>
        <authorList>
            <person name="Goeker M."/>
        </authorList>
    </citation>
    <scope>NUCLEOTIDE SEQUENCE [LARGE SCALE GENOMIC DNA]</scope>
    <source>
        <strain evidence="7 8">DSM 45521</strain>
    </source>
</reference>
<dbReference type="PANTHER" id="PTHR43820">
    <property type="entry name" value="HIGH-AFFINITY BRANCHED-CHAIN AMINO ACID TRANSPORT ATP-BINDING PROTEIN LIVF"/>
    <property type="match status" value="1"/>
</dbReference>
<dbReference type="GO" id="GO:0005524">
    <property type="term" value="F:ATP binding"/>
    <property type="evidence" value="ECO:0007669"/>
    <property type="project" value="UniProtKB-KW"/>
</dbReference>
<evidence type="ECO:0000259" key="6">
    <source>
        <dbReference type="PROSITE" id="PS50893"/>
    </source>
</evidence>